<gene>
    <name evidence="7" type="ORF">NADFUDRAFT_49326</name>
</gene>
<dbReference type="InterPro" id="IPR002563">
    <property type="entry name" value="Flavin_Rdtase-like_dom"/>
</dbReference>
<dbReference type="EMBL" id="KV454406">
    <property type="protein sequence ID" value="ODQ68687.1"/>
    <property type="molecule type" value="Genomic_DNA"/>
</dbReference>
<evidence type="ECO:0000256" key="2">
    <source>
        <dbReference type="ARBA" id="ARBA00022630"/>
    </source>
</evidence>
<dbReference type="PANTHER" id="PTHR33798:SF5">
    <property type="entry name" value="FLAVIN REDUCTASE LIKE DOMAIN-CONTAINING PROTEIN"/>
    <property type="match status" value="1"/>
</dbReference>
<keyword evidence="8" id="KW-1185">Reference proteome</keyword>
<feature type="compositionally biased region" description="Basic and acidic residues" evidence="5">
    <location>
        <begin position="13"/>
        <end position="33"/>
    </location>
</feature>
<feature type="domain" description="Flavin reductase like" evidence="6">
    <location>
        <begin position="85"/>
        <end position="239"/>
    </location>
</feature>
<dbReference type="AlphaFoldDB" id="A0A1E3PV12"/>
<keyword evidence="2" id="KW-0285">Flavoprotein</keyword>
<evidence type="ECO:0000256" key="4">
    <source>
        <dbReference type="ARBA" id="ARBA00038054"/>
    </source>
</evidence>
<accession>A0A1E3PV12</accession>
<dbReference type="SUPFAM" id="SSF50475">
    <property type="entry name" value="FMN-binding split barrel"/>
    <property type="match status" value="1"/>
</dbReference>
<feature type="region of interest" description="Disordered" evidence="5">
    <location>
        <begin position="1"/>
        <end position="33"/>
    </location>
</feature>
<dbReference type="Pfam" id="PF01613">
    <property type="entry name" value="Flavin_Reduct"/>
    <property type="match status" value="1"/>
</dbReference>
<proteinExistence type="inferred from homology"/>
<evidence type="ECO:0000313" key="7">
    <source>
        <dbReference type="EMBL" id="ODQ68687.1"/>
    </source>
</evidence>
<comment type="similarity">
    <text evidence="4">Belongs to the flavoredoxin family.</text>
</comment>
<dbReference type="GO" id="GO:0010181">
    <property type="term" value="F:FMN binding"/>
    <property type="evidence" value="ECO:0007669"/>
    <property type="project" value="InterPro"/>
</dbReference>
<dbReference type="InterPro" id="IPR012349">
    <property type="entry name" value="Split_barrel_FMN-bd"/>
</dbReference>
<dbReference type="Proteomes" id="UP000095009">
    <property type="component" value="Unassembled WGS sequence"/>
</dbReference>
<dbReference type="OrthoDB" id="10250990at2759"/>
<evidence type="ECO:0000313" key="8">
    <source>
        <dbReference type="Proteomes" id="UP000095009"/>
    </source>
</evidence>
<evidence type="ECO:0000256" key="1">
    <source>
        <dbReference type="ARBA" id="ARBA00001917"/>
    </source>
</evidence>
<comment type="cofactor">
    <cofactor evidence="1">
        <name>FMN</name>
        <dbReference type="ChEBI" id="CHEBI:58210"/>
    </cofactor>
</comment>
<evidence type="ECO:0000259" key="6">
    <source>
        <dbReference type="SMART" id="SM00903"/>
    </source>
</evidence>
<organism evidence="7 8">
    <name type="scientific">Nadsonia fulvescens var. elongata DSM 6958</name>
    <dbReference type="NCBI Taxonomy" id="857566"/>
    <lineage>
        <taxon>Eukaryota</taxon>
        <taxon>Fungi</taxon>
        <taxon>Dikarya</taxon>
        <taxon>Ascomycota</taxon>
        <taxon>Saccharomycotina</taxon>
        <taxon>Dipodascomycetes</taxon>
        <taxon>Dipodascales</taxon>
        <taxon>Dipodascales incertae sedis</taxon>
        <taxon>Nadsonia</taxon>
    </lineage>
</organism>
<keyword evidence="3" id="KW-0288">FMN</keyword>
<evidence type="ECO:0000256" key="5">
    <source>
        <dbReference type="SAM" id="MobiDB-lite"/>
    </source>
</evidence>
<reference evidence="7 8" key="1">
    <citation type="journal article" date="2016" name="Proc. Natl. Acad. Sci. U.S.A.">
        <title>Comparative genomics of biotechnologically important yeasts.</title>
        <authorList>
            <person name="Riley R."/>
            <person name="Haridas S."/>
            <person name="Wolfe K.H."/>
            <person name="Lopes M.R."/>
            <person name="Hittinger C.T."/>
            <person name="Goeker M."/>
            <person name="Salamov A.A."/>
            <person name="Wisecaver J.H."/>
            <person name="Long T.M."/>
            <person name="Calvey C.H."/>
            <person name="Aerts A.L."/>
            <person name="Barry K.W."/>
            <person name="Choi C."/>
            <person name="Clum A."/>
            <person name="Coughlan A.Y."/>
            <person name="Deshpande S."/>
            <person name="Douglass A.P."/>
            <person name="Hanson S.J."/>
            <person name="Klenk H.-P."/>
            <person name="LaButti K.M."/>
            <person name="Lapidus A."/>
            <person name="Lindquist E.A."/>
            <person name="Lipzen A.M."/>
            <person name="Meier-Kolthoff J.P."/>
            <person name="Ohm R.A."/>
            <person name="Otillar R.P."/>
            <person name="Pangilinan J.L."/>
            <person name="Peng Y."/>
            <person name="Rokas A."/>
            <person name="Rosa C.A."/>
            <person name="Scheuner C."/>
            <person name="Sibirny A.A."/>
            <person name="Slot J.C."/>
            <person name="Stielow J.B."/>
            <person name="Sun H."/>
            <person name="Kurtzman C.P."/>
            <person name="Blackwell M."/>
            <person name="Grigoriev I.V."/>
            <person name="Jeffries T.W."/>
        </authorList>
    </citation>
    <scope>NUCLEOTIDE SEQUENCE [LARGE SCALE GENOMIC DNA]</scope>
    <source>
        <strain evidence="7 8">DSM 6958</strain>
    </source>
</reference>
<name>A0A1E3PV12_9ASCO</name>
<protein>
    <submittedName>
        <fullName evidence="7">Flavo protein oxygenase</fullName>
    </submittedName>
</protein>
<feature type="compositionally biased region" description="Polar residues" evidence="5">
    <location>
        <begin position="1"/>
        <end position="11"/>
    </location>
</feature>
<dbReference type="PANTHER" id="PTHR33798">
    <property type="entry name" value="FLAVOPROTEIN OXYGENASE"/>
    <property type="match status" value="1"/>
</dbReference>
<sequence length="284" mass="31426">MSGNTSNSGLESQAKRDPHGDFKAVESSRPKFDQEATWKYTKNIDPGWKPGSGANNASWKDHRKVEVDPYGEGRSHVDNYKLLISGITPRFIGFISTVSKDGTTRNLAPFSYTTVVNHDPPIFCIGFSGGKGSHKDTCKNLLETGELTINVISEWFIEAANYTCTNAPYGVDEWKLSGLTPIVSKKVRPAHVAESAFSIEAKLIHSHEWTSKTDPTRATGTLCIVEGVNFHVREDIANDKLNMLDISALKPVGRLGGITYSRTMQGFEMTRPVYDEDKVKEILN</sequence>
<dbReference type="Gene3D" id="2.30.110.10">
    <property type="entry name" value="Electron Transport, Fmn-binding Protein, Chain A"/>
    <property type="match status" value="1"/>
</dbReference>
<dbReference type="SMART" id="SM00903">
    <property type="entry name" value="Flavin_Reduct"/>
    <property type="match status" value="1"/>
</dbReference>
<evidence type="ECO:0000256" key="3">
    <source>
        <dbReference type="ARBA" id="ARBA00022643"/>
    </source>
</evidence>
<dbReference type="STRING" id="857566.A0A1E3PV12"/>